<keyword evidence="11" id="KW-1185">Reference proteome</keyword>
<dbReference type="Pfam" id="PF25390">
    <property type="entry name" value="WD40_RLD"/>
    <property type="match status" value="1"/>
</dbReference>
<dbReference type="InterPro" id="IPR051210">
    <property type="entry name" value="Ub_ligase/GEF_domain"/>
</dbReference>
<dbReference type="InterPro" id="IPR000306">
    <property type="entry name" value="Znf_FYVE"/>
</dbReference>
<keyword evidence="7" id="KW-0175">Coiled coil</keyword>
<proteinExistence type="predicted"/>
<dbReference type="SMART" id="SM00064">
    <property type="entry name" value="FYVE"/>
    <property type="match status" value="1"/>
</dbReference>
<feature type="repeat" description="RCC1" evidence="6">
    <location>
        <begin position="341"/>
        <end position="390"/>
    </location>
</feature>
<dbReference type="PROSITE" id="PS00626">
    <property type="entry name" value="RCC1_2"/>
    <property type="match status" value="2"/>
</dbReference>
<feature type="repeat" description="RCC1" evidence="6">
    <location>
        <begin position="191"/>
        <end position="244"/>
    </location>
</feature>
<keyword evidence="4" id="KW-0862">Zinc</keyword>
<evidence type="ECO:0000256" key="2">
    <source>
        <dbReference type="ARBA" id="ARBA00022737"/>
    </source>
</evidence>
<dbReference type="Gene3D" id="3.30.40.10">
    <property type="entry name" value="Zinc/RING finger domain, C3HC4 (zinc finger)"/>
    <property type="match status" value="1"/>
</dbReference>
<feature type="non-terminal residue" evidence="10">
    <location>
        <position position="1"/>
    </location>
</feature>
<dbReference type="EMBL" id="JARYMX010000001">
    <property type="protein sequence ID" value="KAJ9568104.1"/>
    <property type="molecule type" value="Genomic_DNA"/>
</dbReference>
<evidence type="ECO:0000259" key="9">
    <source>
        <dbReference type="PROSITE" id="PS50178"/>
    </source>
</evidence>
<dbReference type="CDD" id="cd00065">
    <property type="entry name" value="FYVE_like_SF"/>
    <property type="match status" value="1"/>
</dbReference>
<dbReference type="AlphaFoldDB" id="A0AA38TXV1"/>
<dbReference type="Proteomes" id="UP001172457">
    <property type="component" value="Chromosome 1"/>
</dbReference>
<keyword evidence="1" id="KW-0479">Metal-binding</keyword>
<dbReference type="Pfam" id="PF01363">
    <property type="entry name" value="FYVE"/>
    <property type="match status" value="1"/>
</dbReference>
<dbReference type="SUPFAM" id="SSF57903">
    <property type="entry name" value="FYVE/PHD zinc finger"/>
    <property type="match status" value="1"/>
</dbReference>
<name>A0AA38TXV1_9ASTR</name>
<evidence type="ECO:0000256" key="1">
    <source>
        <dbReference type="ARBA" id="ARBA00022723"/>
    </source>
</evidence>
<evidence type="ECO:0000256" key="4">
    <source>
        <dbReference type="ARBA" id="ARBA00022833"/>
    </source>
</evidence>
<dbReference type="InterPro" id="IPR017455">
    <property type="entry name" value="Znf_FYVE-rel"/>
</dbReference>
<evidence type="ECO:0000256" key="5">
    <source>
        <dbReference type="PROSITE-ProRule" id="PRU00091"/>
    </source>
</evidence>
<feature type="repeat" description="RCC1" evidence="6">
    <location>
        <begin position="19"/>
        <end position="83"/>
    </location>
</feature>
<dbReference type="GO" id="GO:0008270">
    <property type="term" value="F:zinc ion binding"/>
    <property type="evidence" value="ECO:0007669"/>
    <property type="project" value="UniProtKB-KW"/>
</dbReference>
<dbReference type="PROSITE" id="PS50178">
    <property type="entry name" value="ZF_FYVE"/>
    <property type="match status" value="1"/>
</dbReference>
<feature type="repeat" description="RCC1" evidence="6">
    <location>
        <begin position="84"/>
        <end position="135"/>
    </location>
</feature>
<dbReference type="Gene3D" id="2.130.10.30">
    <property type="entry name" value="Regulator of chromosome condensation 1/beta-lactamase-inhibitor protein II"/>
    <property type="match status" value="2"/>
</dbReference>
<feature type="coiled-coil region" evidence="7">
    <location>
        <begin position="626"/>
        <end position="667"/>
    </location>
</feature>
<dbReference type="InterPro" id="IPR000408">
    <property type="entry name" value="Reg_chr_condens"/>
</dbReference>
<accession>A0AA38TXV1</accession>
<sequence>MNTTSSSQGSLLDDVDSLHDVFIWGEGTGDGLLGGGGGGVHRIENSTSAKVDALSPKALRSSMAFDARKVSCGSRHAVVITKQRAVYSWGEGSGGKLGHGVESDVSIPKLINDLRRSNVEQIACGENHTCAVTQAGHLYTWGDGTHNSGLLGHGTQASSWIPRKVEGQIEGMRISFISCGPWHSAAATSEGQLFTFGDGTFGALGHGIGDRSATYRPRAVEALKGLRTVKVSCGVWHTAAIVEVGYEPSTSGSLPAWKLFTWGNGDKGQLGHDDKDPRFSPLVYLRYTIKTFVNMTVALTTSGQVYTMGSADYGQLGDPKTRVILHPALKENSKTFAYKKSHVYTWGKGEKGQLGHGDNKDRNIPTLLEALHEAKSVVCGSNFTVAICLRKHSCAVDSPMCSSCQTQFNSKKKRQNCYNCGLVFCKQCSNRKSLKASLAPNKDKPCRVCEDCYYRLNKEETDMRPSYLPPKVSRTNTNRRLVPDNDQKSAYHKSQSLLARLSSLDSFRLSGTQHPKPENSQESNNSGTISSQNQSLQRNIHMHQIHLHFIFSSELINWFSSSIYYISVKPSPNHSTSFSCTTVLALSEAKGDDSKSKNDDPNKEISTLRDQVEYLSKKVQIIESELKTTSLQLKETTKQARDEEEKNKVAKVEINSLTTQLEELVRLVGHGSSPLCRVSGSYAEEPQGLLAELLSEGNGPFRYHLLSNGFE</sequence>
<dbReference type="InterPro" id="IPR058923">
    <property type="entry name" value="RCC1-like_dom"/>
</dbReference>
<reference evidence="10" key="1">
    <citation type="submission" date="2023-03" db="EMBL/GenBank/DDBJ databases">
        <title>Chromosome-scale reference genome and RAD-based genetic map of yellow starthistle (Centaurea solstitialis) reveal putative structural variation and QTLs associated with invader traits.</title>
        <authorList>
            <person name="Reatini B."/>
            <person name="Cang F.A."/>
            <person name="Jiang Q."/>
            <person name="Mckibben M.T.W."/>
            <person name="Barker M.S."/>
            <person name="Rieseberg L.H."/>
            <person name="Dlugosch K.M."/>
        </authorList>
    </citation>
    <scope>NUCLEOTIDE SEQUENCE</scope>
    <source>
        <strain evidence="10">CAN-66</strain>
        <tissue evidence="10">Leaf</tissue>
    </source>
</reference>
<feature type="repeat" description="RCC1" evidence="6">
    <location>
        <begin position="257"/>
        <end position="302"/>
    </location>
</feature>
<evidence type="ECO:0000256" key="6">
    <source>
        <dbReference type="PROSITE-ProRule" id="PRU00235"/>
    </source>
</evidence>
<feature type="domain" description="FYVE-type" evidence="9">
    <location>
        <begin position="395"/>
        <end position="457"/>
    </location>
</feature>
<dbReference type="PROSITE" id="PS50012">
    <property type="entry name" value="RCC1_3"/>
    <property type="match status" value="6"/>
</dbReference>
<evidence type="ECO:0000313" key="11">
    <source>
        <dbReference type="Proteomes" id="UP001172457"/>
    </source>
</evidence>
<evidence type="ECO:0000313" key="10">
    <source>
        <dbReference type="EMBL" id="KAJ9568104.1"/>
    </source>
</evidence>
<feature type="region of interest" description="Disordered" evidence="8">
    <location>
        <begin position="464"/>
        <end position="491"/>
    </location>
</feature>
<protein>
    <recommendedName>
        <fullName evidence="9">FYVE-type domain-containing protein</fullName>
    </recommendedName>
</protein>
<feature type="region of interest" description="Disordered" evidence="8">
    <location>
        <begin position="508"/>
        <end position="535"/>
    </location>
</feature>
<organism evidence="10 11">
    <name type="scientific">Centaurea solstitialis</name>
    <name type="common">yellow star-thistle</name>
    <dbReference type="NCBI Taxonomy" id="347529"/>
    <lineage>
        <taxon>Eukaryota</taxon>
        <taxon>Viridiplantae</taxon>
        <taxon>Streptophyta</taxon>
        <taxon>Embryophyta</taxon>
        <taxon>Tracheophyta</taxon>
        <taxon>Spermatophyta</taxon>
        <taxon>Magnoliopsida</taxon>
        <taxon>eudicotyledons</taxon>
        <taxon>Gunneridae</taxon>
        <taxon>Pentapetalae</taxon>
        <taxon>asterids</taxon>
        <taxon>campanulids</taxon>
        <taxon>Asterales</taxon>
        <taxon>Asteraceae</taxon>
        <taxon>Carduoideae</taxon>
        <taxon>Cardueae</taxon>
        <taxon>Centaureinae</taxon>
        <taxon>Centaurea</taxon>
    </lineage>
</organism>
<keyword evidence="3 5" id="KW-0863">Zinc-finger</keyword>
<gene>
    <name evidence="10" type="ORF">OSB04_004070</name>
</gene>
<comment type="caution">
    <text evidence="10">The sequence shown here is derived from an EMBL/GenBank/DDBJ whole genome shotgun (WGS) entry which is preliminary data.</text>
</comment>
<keyword evidence="2" id="KW-0677">Repeat</keyword>
<evidence type="ECO:0000256" key="8">
    <source>
        <dbReference type="SAM" id="MobiDB-lite"/>
    </source>
</evidence>
<dbReference type="InterPro" id="IPR011011">
    <property type="entry name" value="Znf_FYVE_PHD"/>
</dbReference>
<dbReference type="PANTHER" id="PTHR22870">
    <property type="entry name" value="REGULATOR OF CHROMOSOME CONDENSATION"/>
    <property type="match status" value="1"/>
</dbReference>
<dbReference type="InterPro" id="IPR009091">
    <property type="entry name" value="RCC1/BLIP-II"/>
</dbReference>
<evidence type="ECO:0000256" key="7">
    <source>
        <dbReference type="SAM" id="Coils"/>
    </source>
</evidence>
<dbReference type="InterPro" id="IPR013083">
    <property type="entry name" value="Znf_RING/FYVE/PHD"/>
</dbReference>
<dbReference type="PRINTS" id="PR00633">
    <property type="entry name" value="RCCNDNSATION"/>
</dbReference>
<evidence type="ECO:0000256" key="3">
    <source>
        <dbReference type="ARBA" id="ARBA00022771"/>
    </source>
</evidence>
<dbReference type="SUPFAM" id="SSF50985">
    <property type="entry name" value="RCC1/BLIP-II"/>
    <property type="match status" value="1"/>
</dbReference>
<feature type="repeat" description="RCC1" evidence="6">
    <location>
        <begin position="136"/>
        <end position="190"/>
    </location>
</feature>
<dbReference type="PANTHER" id="PTHR22870:SF358">
    <property type="entry name" value="REGULATOR OF CHROMOSOME CONDENSATION (RCC1) FAMILY WITH FYVE ZINC FINGER DOMAIN-CONTAINING PROTEIN"/>
    <property type="match status" value="1"/>
</dbReference>